<name>A0A6H1ZV70_9ZZZZ</name>
<evidence type="ECO:0000313" key="3">
    <source>
        <dbReference type="EMBL" id="QJA82521.1"/>
    </source>
</evidence>
<protein>
    <submittedName>
        <fullName evidence="1">Putative tail tubular protein</fullName>
    </submittedName>
</protein>
<dbReference type="EMBL" id="MT144691">
    <property type="protein sequence ID" value="QJH97549.1"/>
    <property type="molecule type" value="Genomic_DNA"/>
</dbReference>
<evidence type="ECO:0000313" key="2">
    <source>
        <dbReference type="EMBL" id="QJA62527.1"/>
    </source>
</evidence>
<evidence type="ECO:0000313" key="4">
    <source>
        <dbReference type="EMBL" id="QJH97549.1"/>
    </source>
</evidence>
<evidence type="ECO:0000313" key="1">
    <source>
        <dbReference type="EMBL" id="QJA51408.1"/>
    </source>
</evidence>
<dbReference type="EMBL" id="MT144260">
    <property type="protein sequence ID" value="QJA51408.1"/>
    <property type="molecule type" value="Genomic_DNA"/>
</dbReference>
<dbReference type="EMBL" id="MT141473">
    <property type="protein sequence ID" value="QJA62527.1"/>
    <property type="molecule type" value="Genomic_DNA"/>
</dbReference>
<gene>
    <name evidence="3" type="ORF">MM415A00401_0033</name>
    <name evidence="2" type="ORF">MM415B00765_0027</name>
    <name evidence="1" type="ORF">TM448A02097_0009</name>
    <name evidence="4" type="ORF">TM448B01032_0005</name>
</gene>
<reference evidence="1" key="1">
    <citation type="submission" date="2020-03" db="EMBL/GenBank/DDBJ databases">
        <title>The deep terrestrial virosphere.</title>
        <authorList>
            <person name="Holmfeldt K."/>
            <person name="Nilsson E."/>
            <person name="Simone D."/>
            <person name="Lopez-Fernandez M."/>
            <person name="Wu X."/>
            <person name="de Brujin I."/>
            <person name="Lundin D."/>
            <person name="Andersson A."/>
            <person name="Bertilsson S."/>
            <person name="Dopson M."/>
        </authorList>
    </citation>
    <scope>NUCLEOTIDE SEQUENCE</scope>
    <source>
        <strain evidence="3">MM415A00401</strain>
        <strain evidence="2">MM415B00765</strain>
        <strain evidence="1">TM448A02097</strain>
        <strain evidence="4">TM448B01032</strain>
    </source>
</reference>
<proteinExistence type="predicted"/>
<dbReference type="AlphaFoldDB" id="A0A6H1ZV70"/>
<accession>A0A6H1ZV70</accession>
<sequence length="673" mass="72847">MPKVIHIQSAFTSGEISPRLEGRVDLEIYQQALKTCENFIVYRHGGAVKRTGTKFVAEGKDSTKAVRLIPFEFSTTQAYVIEVGEEYFRFYRDQGQIVDSSGNPYEIETPYQEADLFELKFAQDADTMYIVHPEYAPRKLTRTGHTAWTLTAVTFTDGPYLDEDESGTTITPSGATGDITLTASASLFTAGHVGGTWRIKHTTEWGDVTITSLGSPAATVANATVNNDLDGSGTPAAAWRKAAWDGVEGYPGAVAFYEQRLDFAGSAEDPQALWGSVAGDYEDMAPSAADGTVTDANAFTYILAGQQVNAIRWLEPGLNLVGGTTGGTWRVRSSATDEPITPTSINARLENNYGAANIQPVTVGQALIYVQRMQKKVRELLYDYGTDAWDSKDLTIRAEHITGTGDGIVDMAFQMEPDPIIWCVRADGQLLGCTYDRLEKVVAWHRHTTSGASGLFESVCTVPGDTRDEVWVVVNRTIGEATVRYVEYFQQPYVTQTEQYFVDCGLTGSFGSPVTTVSGLTHLAGETVQVLADGAVQSEKVVSSGGSITLDIAAEEVHVGLGFDAVLNTVRIEPGLDQTVQGQTKRIHKVILRVYNSPKAGIDVGPSSTQKETTFGRVPADEMDSPPALVTEDVEVLFPGDYEKPGEVYIKSSQPVGLTILALIAELNIYGGG</sequence>
<dbReference type="EMBL" id="MT142489">
    <property type="protein sequence ID" value="QJA82521.1"/>
    <property type="molecule type" value="Genomic_DNA"/>
</dbReference>
<organism evidence="1">
    <name type="scientific">viral metagenome</name>
    <dbReference type="NCBI Taxonomy" id="1070528"/>
    <lineage>
        <taxon>unclassified sequences</taxon>
        <taxon>metagenomes</taxon>
        <taxon>organismal metagenomes</taxon>
    </lineage>
</organism>